<feature type="domain" description="F-box" evidence="3">
    <location>
        <begin position="78"/>
        <end position="127"/>
    </location>
</feature>
<name>A0A0C3BHI8_HEBCY</name>
<dbReference type="AlphaFoldDB" id="A0A0C3BHI8"/>
<dbReference type="OrthoDB" id="2322499at2759"/>
<evidence type="ECO:0000256" key="2">
    <source>
        <dbReference type="SAM" id="Phobius"/>
    </source>
</evidence>
<dbReference type="InterPro" id="IPR036047">
    <property type="entry name" value="F-box-like_dom_sf"/>
</dbReference>
<evidence type="ECO:0000313" key="5">
    <source>
        <dbReference type="Proteomes" id="UP000053424"/>
    </source>
</evidence>
<dbReference type="Proteomes" id="UP000053424">
    <property type="component" value="Unassembled WGS sequence"/>
</dbReference>
<evidence type="ECO:0000256" key="1">
    <source>
        <dbReference type="SAM" id="MobiDB-lite"/>
    </source>
</evidence>
<dbReference type="HOGENOM" id="CLU_076934_0_0_1"/>
<feature type="compositionally biased region" description="Polar residues" evidence="1">
    <location>
        <begin position="54"/>
        <end position="68"/>
    </location>
</feature>
<dbReference type="PROSITE" id="PS50181">
    <property type="entry name" value="FBOX"/>
    <property type="match status" value="1"/>
</dbReference>
<gene>
    <name evidence="4" type="ORF">M413DRAFT_449358</name>
</gene>
<reference evidence="4 5" key="1">
    <citation type="submission" date="2014-04" db="EMBL/GenBank/DDBJ databases">
        <authorList>
            <consortium name="DOE Joint Genome Institute"/>
            <person name="Kuo A."/>
            <person name="Gay G."/>
            <person name="Dore J."/>
            <person name="Kohler A."/>
            <person name="Nagy L.G."/>
            <person name="Floudas D."/>
            <person name="Copeland A."/>
            <person name="Barry K.W."/>
            <person name="Cichocki N."/>
            <person name="Veneault-Fourrey C."/>
            <person name="LaButti K."/>
            <person name="Lindquist E.A."/>
            <person name="Lipzen A."/>
            <person name="Lundell T."/>
            <person name="Morin E."/>
            <person name="Murat C."/>
            <person name="Sun H."/>
            <person name="Tunlid A."/>
            <person name="Henrissat B."/>
            <person name="Grigoriev I.V."/>
            <person name="Hibbett D.S."/>
            <person name="Martin F."/>
            <person name="Nordberg H.P."/>
            <person name="Cantor M.N."/>
            <person name="Hua S.X."/>
        </authorList>
    </citation>
    <scope>NUCLEOTIDE SEQUENCE [LARGE SCALE GENOMIC DNA]</scope>
    <source>
        <strain evidence="5">h7</strain>
    </source>
</reference>
<feature type="transmembrane region" description="Helical" evidence="2">
    <location>
        <begin position="289"/>
        <end position="306"/>
    </location>
</feature>
<dbReference type="Pfam" id="PF00646">
    <property type="entry name" value="F-box"/>
    <property type="match status" value="1"/>
</dbReference>
<evidence type="ECO:0000313" key="4">
    <source>
        <dbReference type="EMBL" id="KIM36165.1"/>
    </source>
</evidence>
<keyword evidence="2" id="KW-0812">Transmembrane</keyword>
<dbReference type="SUPFAM" id="SSF81383">
    <property type="entry name" value="F-box domain"/>
    <property type="match status" value="1"/>
</dbReference>
<evidence type="ECO:0000259" key="3">
    <source>
        <dbReference type="PROSITE" id="PS50181"/>
    </source>
</evidence>
<sequence length="314" mass="36035">MPYSFLTPGNVLSYEQAELSRQYPYRGEIWLYSRDHIFFRSRMGATPYPPKSPTPQGSFRNIASSKGSSAHDGRAGALEMVTQMPVDILHEIFCHLHPVDVLSLSRTTRSLRKILLEPHARGIWRRSLANIRGFPLCPPDLNEIQYASLAFDNFCTFCLATGGVGRVLWVCRVRCCQKCMKQQFASEDELDLWIPEDIYIEKPDSIFPCVQSSKSVEGRRKLLYFLPTTRKYLQELNDIAVSKDGSALSTWSQEKKDIQAMRITHAALCEYWNAHWSYRRPSRSSPSCVWEIVIVLSLILLLAVLWRQKLLIDA</sequence>
<feature type="region of interest" description="Disordered" evidence="1">
    <location>
        <begin position="46"/>
        <end position="71"/>
    </location>
</feature>
<keyword evidence="2" id="KW-1133">Transmembrane helix</keyword>
<proteinExistence type="predicted"/>
<keyword evidence="2" id="KW-0472">Membrane</keyword>
<dbReference type="CDD" id="cd09917">
    <property type="entry name" value="F-box_SF"/>
    <property type="match status" value="1"/>
</dbReference>
<organism evidence="4 5">
    <name type="scientific">Hebeloma cylindrosporum</name>
    <dbReference type="NCBI Taxonomy" id="76867"/>
    <lineage>
        <taxon>Eukaryota</taxon>
        <taxon>Fungi</taxon>
        <taxon>Dikarya</taxon>
        <taxon>Basidiomycota</taxon>
        <taxon>Agaricomycotina</taxon>
        <taxon>Agaricomycetes</taxon>
        <taxon>Agaricomycetidae</taxon>
        <taxon>Agaricales</taxon>
        <taxon>Agaricineae</taxon>
        <taxon>Hymenogastraceae</taxon>
        <taxon>Hebeloma</taxon>
    </lineage>
</organism>
<reference evidence="5" key="2">
    <citation type="submission" date="2015-01" db="EMBL/GenBank/DDBJ databases">
        <title>Evolutionary Origins and Diversification of the Mycorrhizal Mutualists.</title>
        <authorList>
            <consortium name="DOE Joint Genome Institute"/>
            <consortium name="Mycorrhizal Genomics Consortium"/>
            <person name="Kohler A."/>
            <person name="Kuo A."/>
            <person name="Nagy L.G."/>
            <person name="Floudas D."/>
            <person name="Copeland A."/>
            <person name="Barry K.W."/>
            <person name="Cichocki N."/>
            <person name="Veneault-Fourrey C."/>
            <person name="LaButti K."/>
            <person name="Lindquist E.A."/>
            <person name="Lipzen A."/>
            <person name="Lundell T."/>
            <person name="Morin E."/>
            <person name="Murat C."/>
            <person name="Riley R."/>
            <person name="Ohm R."/>
            <person name="Sun H."/>
            <person name="Tunlid A."/>
            <person name="Henrissat B."/>
            <person name="Grigoriev I.V."/>
            <person name="Hibbett D.S."/>
            <person name="Martin F."/>
        </authorList>
    </citation>
    <scope>NUCLEOTIDE SEQUENCE [LARGE SCALE GENOMIC DNA]</scope>
    <source>
        <strain evidence="5">h7</strain>
    </source>
</reference>
<accession>A0A0C3BHI8</accession>
<dbReference type="EMBL" id="KN831808">
    <property type="protein sequence ID" value="KIM36165.1"/>
    <property type="molecule type" value="Genomic_DNA"/>
</dbReference>
<dbReference type="SMART" id="SM00256">
    <property type="entry name" value="FBOX"/>
    <property type="match status" value="1"/>
</dbReference>
<keyword evidence="5" id="KW-1185">Reference proteome</keyword>
<dbReference type="InterPro" id="IPR001810">
    <property type="entry name" value="F-box_dom"/>
</dbReference>
<protein>
    <recommendedName>
        <fullName evidence="3">F-box domain-containing protein</fullName>
    </recommendedName>
</protein>